<dbReference type="OrthoDB" id="5386330at2759"/>
<feature type="transmembrane region" description="Helical" evidence="11">
    <location>
        <begin position="382"/>
        <end position="402"/>
    </location>
</feature>
<evidence type="ECO:0000313" key="14">
    <source>
        <dbReference type="Proteomes" id="UP000037505"/>
    </source>
</evidence>
<dbReference type="GeneID" id="26802097"/>
<dbReference type="Proteomes" id="UP000037505">
    <property type="component" value="Unassembled WGS sequence"/>
</dbReference>
<dbReference type="GO" id="GO:0003677">
    <property type="term" value="F:DNA binding"/>
    <property type="evidence" value="ECO:0007669"/>
    <property type="project" value="UniProtKB-KW"/>
</dbReference>
<keyword evidence="7 11" id="KW-0472">Membrane</keyword>
<feature type="transmembrane region" description="Helical" evidence="11">
    <location>
        <begin position="278"/>
        <end position="299"/>
    </location>
</feature>
<dbReference type="PANTHER" id="PTHR45649">
    <property type="entry name" value="AMINO-ACID PERMEASE BAT1"/>
    <property type="match status" value="1"/>
</dbReference>
<feature type="region of interest" description="Disordered" evidence="10">
    <location>
        <begin position="541"/>
        <end position="613"/>
    </location>
</feature>
<evidence type="ECO:0000256" key="9">
    <source>
        <dbReference type="ARBA" id="ARBA00023242"/>
    </source>
</evidence>
<comment type="caution">
    <text evidence="13">The sequence shown here is derived from an EMBL/GenBank/DDBJ whole genome shotgun (WGS) entry which is preliminary data.</text>
</comment>
<gene>
    <name evidence="13" type="ORF">ANOM_000293</name>
</gene>
<proteinExistence type="predicted"/>
<dbReference type="Pfam" id="PF00172">
    <property type="entry name" value="Zn_clus"/>
    <property type="match status" value="1"/>
</dbReference>
<dbReference type="Pfam" id="PF13520">
    <property type="entry name" value="AA_permease_2"/>
    <property type="match status" value="1"/>
</dbReference>
<dbReference type="SUPFAM" id="SSF57701">
    <property type="entry name" value="Zn2/Cys6 DNA-binding domain"/>
    <property type="match status" value="1"/>
</dbReference>
<evidence type="ECO:0000256" key="11">
    <source>
        <dbReference type="SAM" id="Phobius"/>
    </source>
</evidence>
<keyword evidence="9" id="KW-0539">Nucleus</keyword>
<dbReference type="GO" id="GO:0008270">
    <property type="term" value="F:zinc ion binding"/>
    <property type="evidence" value="ECO:0007669"/>
    <property type="project" value="InterPro"/>
</dbReference>
<keyword evidence="6" id="KW-0238">DNA-binding</keyword>
<feature type="transmembrane region" description="Helical" evidence="11">
    <location>
        <begin position="170"/>
        <end position="187"/>
    </location>
</feature>
<dbReference type="GO" id="GO:0000981">
    <property type="term" value="F:DNA-binding transcription factor activity, RNA polymerase II-specific"/>
    <property type="evidence" value="ECO:0007669"/>
    <property type="project" value="InterPro"/>
</dbReference>
<keyword evidence="8" id="KW-0804">Transcription</keyword>
<evidence type="ECO:0000256" key="10">
    <source>
        <dbReference type="SAM" id="MobiDB-lite"/>
    </source>
</evidence>
<keyword evidence="4 11" id="KW-1133">Transmembrane helix</keyword>
<reference evidence="13 14" key="1">
    <citation type="submission" date="2014-06" db="EMBL/GenBank/DDBJ databases">
        <title>The Genome of the Aflatoxigenic Filamentous Fungus Aspergillus nomius.</title>
        <authorList>
            <person name="Moore M.G."/>
            <person name="Shannon B.M."/>
            <person name="Brian M.M."/>
        </authorList>
    </citation>
    <scope>NUCLEOTIDE SEQUENCE [LARGE SCALE GENOMIC DNA]</scope>
    <source>
        <strain evidence="13 14">NRRL 13137</strain>
    </source>
</reference>
<dbReference type="InterPro" id="IPR001138">
    <property type="entry name" value="Zn2Cys6_DnaBD"/>
</dbReference>
<dbReference type="Gene3D" id="4.10.240.10">
    <property type="entry name" value="Zn(2)-C6 fungal-type DNA-binding domain"/>
    <property type="match status" value="1"/>
</dbReference>
<dbReference type="Gene3D" id="3.40.50.720">
    <property type="entry name" value="NAD(P)-binding Rossmann-like Domain"/>
    <property type="match status" value="1"/>
</dbReference>
<feature type="domain" description="Zn(2)-C6 fungal-type" evidence="12">
    <location>
        <begin position="488"/>
        <end position="517"/>
    </location>
</feature>
<organism evidence="13 14">
    <name type="scientific">Aspergillus nomiae NRRL (strain ATCC 15546 / NRRL 13137 / CBS 260.88 / M93)</name>
    <dbReference type="NCBI Taxonomy" id="1509407"/>
    <lineage>
        <taxon>Eukaryota</taxon>
        <taxon>Fungi</taxon>
        <taxon>Dikarya</taxon>
        <taxon>Ascomycota</taxon>
        <taxon>Pezizomycotina</taxon>
        <taxon>Eurotiomycetes</taxon>
        <taxon>Eurotiomycetidae</taxon>
        <taxon>Eurotiales</taxon>
        <taxon>Aspergillaceae</taxon>
        <taxon>Aspergillus</taxon>
        <taxon>Aspergillus subgen. Circumdati</taxon>
    </lineage>
</organism>
<accession>A0A0L1JHJ6</accession>
<dbReference type="CDD" id="cd00067">
    <property type="entry name" value="GAL4"/>
    <property type="match status" value="1"/>
</dbReference>
<name>A0A0L1JHJ6_ASPN3</name>
<dbReference type="GO" id="GO:0016020">
    <property type="term" value="C:membrane"/>
    <property type="evidence" value="ECO:0007669"/>
    <property type="project" value="UniProtKB-SubCell"/>
</dbReference>
<feature type="transmembrane region" description="Helical" evidence="11">
    <location>
        <begin position="77"/>
        <end position="96"/>
    </location>
</feature>
<dbReference type="InterPro" id="IPR002293">
    <property type="entry name" value="AA/rel_permease1"/>
</dbReference>
<evidence type="ECO:0000256" key="4">
    <source>
        <dbReference type="ARBA" id="ARBA00022989"/>
    </source>
</evidence>
<dbReference type="AlphaFoldDB" id="A0A0L1JHJ6"/>
<dbReference type="RefSeq" id="XP_015412154.1">
    <property type="nucleotide sequence ID" value="XM_015545551.1"/>
</dbReference>
<dbReference type="PROSITE" id="PS50048">
    <property type="entry name" value="ZN2_CY6_FUNGAL_2"/>
    <property type="match status" value="1"/>
</dbReference>
<evidence type="ECO:0000256" key="2">
    <source>
        <dbReference type="ARBA" id="ARBA00022448"/>
    </source>
</evidence>
<feature type="transmembrane region" description="Helical" evidence="11">
    <location>
        <begin position="329"/>
        <end position="348"/>
    </location>
</feature>
<evidence type="ECO:0000256" key="6">
    <source>
        <dbReference type="ARBA" id="ARBA00023125"/>
    </source>
</evidence>
<dbReference type="SMART" id="SM00066">
    <property type="entry name" value="GAL4"/>
    <property type="match status" value="1"/>
</dbReference>
<sequence>MDSSETNPKHAQCLDAERQSIQHGDLTCLDGLNFQLEGTRKLTPLQTISASWIICDSWAGVAATVALAIVQGGPVTLVYGLILIFFLVGACTLTLAELASAYPTAGGQYHWTSVLAPRPLSRALSYCCGVSNMLAWIAICTGIAIIPAQLILGIVLFYDSEYQSQPWHYFLIYQSINGLVLLYNTTLLKKSLWFHDVSFFVTLTSFVIIMVTCLARSASHYQPSDTVWATFLNGSGWNSGGVAFLTGLVSPNYMYAGIDGALHLAEECQNATTAVPRALMSTLVIGFITSFAFMVTMLYCTSDLDAVVASSTGVPIYEMWYQATRSPSAATVFVCLLVLAAIFALTGAQQTASRLTWSLARDRALIGSQWIGELHDSLEVPVWALMFNYAVMFLIGCIYLGSSSAFNAFIGTGLVLQHISYAFPAVMLLYRCRSAIWLPDVRPFRLPSLVGWAANLTTVCFAVLVLIFYDFPTVMPVTGSNMSVKNRGCFQCTKRRIVCDGAHPTCLKCQKKGIECSGLGRFRFSSGVAARGKLKGCAIPTTVPSESEGNTQSPTGVPRPQKIRWKNDGPNRTKRKPGAAATKAKTHPTVGDGKSHQAWLESASQNQSAVPGPTENEVAADALCEGSQAAPLLCPEADTILQDQLEWQGSFDHSNADEEECCNDESSPAPASCSTIIPWIPSLGPQDRMYLSHFASEVAPVMVIFDNVSNGYRDIFLPLACEDEVLRGAIRVVAAQHLALQHASFHEIAEMGRAAIISRLRRDSLQASSDSIVNLRTWATLIVLLVGETITGSPEYSHLLRTLLSLMPSLCQMEATPAYRFLIQQTHMFQFLGQPLLNETQGMDALGFHPTRYLDWTDYQLPPESRHNRVLWVVRQAFIEASQIYILRATTNLDLWDRLESLKQLVSRIDPDEQGAHALVWVCFIAAADSTDPEHRHYFTERMNQVFAKTKFQNIVAAVRTLPDIWAQQGSGRWTSNLIQLTPTLIIQLETPTVVNALKSPRDCDKSPSKNMTGEPLVGQITCYGYEIAYLNSENTRMSTPVPTVTCGWELHGTRPGDGSGALVWSDSRELRRLGPTDLAQMGLHHWLNYRDDPNWRETVKHLTRNKLGCQWVIEVGSPQAIKQSFKCVARGGEIGIVGCLTGQGLVEDGPTFLEPRNSSLGA</sequence>
<keyword evidence="2" id="KW-0813">Transport</keyword>
<feature type="transmembrane region" description="Helical" evidence="11">
    <location>
        <begin position="408"/>
        <end position="429"/>
    </location>
</feature>
<dbReference type="SUPFAM" id="SSF51735">
    <property type="entry name" value="NAD(P)-binding Rossmann-fold domains"/>
    <property type="match status" value="1"/>
</dbReference>
<dbReference type="PANTHER" id="PTHR45649:SF19">
    <property type="entry name" value="TRANSPORTER, PUTATIVE (EUROFUNG)-RELATED"/>
    <property type="match status" value="1"/>
</dbReference>
<feature type="transmembrane region" description="Helical" evidence="11">
    <location>
        <begin position="133"/>
        <end position="158"/>
    </location>
</feature>
<feature type="transmembrane region" description="Helical" evidence="11">
    <location>
        <begin position="50"/>
        <end position="70"/>
    </location>
</feature>
<dbReference type="EMBL" id="JNOM01000004">
    <property type="protein sequence ID" value="KNG91231.1"/>
    <property type="molecule type" value="Genomic_DNA"/>
</dbReference>
<evidence type="ECO:0000256" key="1">
    <source>
        <dbReference type="ARBA" id="ARBA00004141"/>
    </source>
</evidence>
<evidence type="ECO:0000256" key="5">
    <source>
        <dbReference type="ARBA" id="ARBA00023015"/>
    </source>
</evidence>
<evidence type="ECO:0000256" key="7">
    <source>
        <dbReference type="ARBA" id="ARBA00023136"/>
    </source>
</evidence>
<dbReference type="InterPro" id="IPR036291">
    <property type="entry name" value="NAD(P)-bd_dom_sf"/>
</dbReference>
<evidence type="ECO:0000256" key="3">
    <source>
        <dbReference type="ARBA" id="ARBA00022692"/>
    </source>
</evidence>
<keyword evidence="14" id="KW-1185">Reference proteome</keyword>
<dbReference type="Pfam" id="PF11951">
    <property type="entry name" value="Fungal_trans_2"/>
    <property type="match status" value="2"/>
</dbReference>
<evidence type="ECO:0000259" key="12">
    <source>
        <dbReference type="PROSITE" id="PS50048"/>
    </source>
</evidence>
<protein>
    <recommendedName>
        <fullName evidence="12">Zn(2)-C6 fungal-type domain-containing protein</fullName>
    </recommendedName>
</protein>
<dbReference type="GO" id="GO:0009893">
    <property type="term" value="P:positive regulation of metabolic process"/>
    <property type="evidence" value="ECO:0007669"/>
    <property type="project" value="UniProtKB-ARBA"/>
</dbReference>
<feature type="compositionally biased region" description="Polar residues" evidence="10">
    <location>
        <begin position="542"/>
        <end position="555"/>
    </location>
</feature>
<comment type="subcellular location">
    <subcellularLocation>
        <location evidence="1">Membrane</location>
        <topology evidence="1">Multi-pass membrane protein</topology>
    </subcellularLocation>
</comment>
<keyword evidence="5" id="KW-0805">Transcription regulation</keyword>
<feature type="transmembrane region" description="Helical" evidence="11">
    <location>
        <begin position="193"/>
        <end position="215"/>
    </location>
</feature>
<dbReference type="GO" id="GO:0022857">
    <property type="term" value="F:transmembrane transporter activity"/>
    <property type="evidence" value="ECO:0007669"/>
    <property type="project" value="InterPro"/>
</dbReference>
<evidence type="ECO:0000256" key="8">
    <source>
        <dbReference type="ARBA" id="ARBA00023163"/>
    </source>
</evidence>
<evidence type="ECO:0000313" key="13">
    <source>
        <dbReference type="EMBL" id="KNG91231.1"/>
    </source>
</evidence>
<dbReference type="InterPro" id="IPR021858">
    <property type="entry name" value="Fun_TF"/>
</dbReference>
<dbReference type="PROSITE" id="PS00463">
    <property type="entry name" value="ZN2_CY6_FUNGAL_1"/>
    <property type="match status" value="1"/>
</dbReference>
<keyword evidence="3 11" id="KW-0812">Transmembrane</keyword>
<feature type="transmembrane region" description="Helical" evidence="11">
    <location>
        <begin position="449"/>
        <end position="469"/>
    </location>
</feature>
<dbReference type="Gene3D" id="1.20.1740.10">
    <property type="entry name" value="Amino acid/polyamine transporter I"/>
    <property type="match status" value="1"/>
</dbReference>
<dbReference type="InterPro" id="IPR036864">
    <property type="entry name" value="Zn2-C6_fun-type_DNA-bd_sf"/>
</dbReference>